<dbReference type="PROSITE" id="PS00715">
    <property type="entry name" value="SIGMA70_1"/>
    <property type="match status" value="1"/>
</dbReference>
<dbReference type="NCBIfam" id="NF006158">
    <property type="entry name" value="PRK08301.1"/>
    <property type="match status" value="1"/>
</dbReference>
<evidence type="ECO:0000313" key="9">
    <source>
        <dbReference type="EMBL" id="SHF42650.1"/>
    </source>
</evidence>
<dbReference type="InterPro" id="IPR001387">
    <property type="entry name" value="Cro/C1-type_HTH"/>
</dbReference>
<dbReference type="InterPro" id="IPR050813">
    <property type="entry name" value="Sigma-70_Factor"/>
</dbReference>
<dbReference type="Pfam" id="PF04545">
    <property type="entry name" value="Sigma70_r4"/>
    <property type="match status" value="1"/>
</dbReference>
<dbReference type="AlphaFoldDB" id="A0A1M5BJY9"/>
<dbReference type="OrthoDB" id="9809557at2"/>
<dbReference type="STRING" id="1121429.SAMN02745133_02612"/>
<evidence type="ECO:0000256" key="2">
    <source>
        <dbReference type="ARBA" id="ARBA00022969"/>
    </source>
</evidence>
<dbReference type="Pfam" id="PF04542">
    <property type="entry name" value="Sigma70_r2"/>
    <property type="match status" value="1"/>
</dbReference>
<dbReference type="InterPro" id="IPR014284">
    <property type="entry name" value="RNA_pol_sigma-70_dom"/>
</dbReference>
<dbReference type="PRINTS" id="PR00046">
    <property type="entry name" value="SIGMA70FCT"/>
</dbReference>
<dbReference type="GO" id="GO:0006352">
    <property type="term" value="P:DNA-templated transcription initiation"/>
    <property type="evidence" value="ECO:0007669"/>
    <property type="project" value="InterPro"/>
</dbReference>
<dbReference type="PROSITE" id="PS00716">
    <property type="entry name" value="SIGMA70_2"/>
    <property type="match status" value="1"/>
</dbReference>
<dbReference type="InterPro" id="IPR000943">
    <property type="entry name" value="RNA_pol_sigma70"/>
</dbReference>
<accession>A0A1M5BJY9</accession>
<dbReference type="Proteomes" id="UP000184148">
    <property type="component" value="Unassembled WGS sequence"/>
</dbReference>
<name>A0A1M5BJY9_9FIRM</name>
<evidence type="ECO:0000256" key="3">
    <source>
        <dbReference type="ARBA" id="ARBA00023015"/>
    </source>
</evidence>
<comment type="function">
    <text evidence="7">Sigma factors are initiation factors that promote the attachment of RNA polymerase to specific initiation sites and are then released.</text>
</comment>
<dbReference type="InterPro" id="IPR014200">
    <property type="entry name" value="RNA_pol_sigma-E"/>
</dbReference>
<dbReference type="Gene3D" id="1.10.10.10">
    <property type="entry name" value="Winged helix-like DNA-binding domain superfamily/Winged helix DNA-binding domain"/>
    <property type="match status" value="1"/>
</dbReference>
<evidence type="ECO:0000259" key="8">
    <source>
        <dbReference type="PROSITE" id="PS50943"/>
    </source>
</evidence>
<dbReference type="PROSITE" id="PS50943">
    <property type="entry name" value="HTH_CROC1"/>
    <property type="match status" value="1"/>
</dbReference>
<reference evidence="10" key="1">
    <citation type="submission" date="2016-11" db="EMBL/GenBank/DDBJ databases">
        <authorList>
            <person name="Varghese N."/>
            <person name="Submissions S."/>
        </authorList>
    </citation>
    <scope>NUCLEOTIDE SEQUENCE [LARGE SCALE GENOMIC DNA]</scope>
    <source>
        <strain evidence="10">DSM 12395</strain>
    </source>
</reference>
<keyword evidence="6 7" id="KW-0804">Transcription</keyword>
<keyword evidence="3 7" id="KW-0805">Transcription regulation</keyword>
<protein>
    <recommendedName>
        <fullName evidence="7">RNA polymerase sigma factor</fullName>
    </recommendedName>
</protein>
<evidence type="ECO:0000256" key="7">
    <source>
        <dbReference type="RuleBase" id="RU362124"/>
    </source>
</evidence>
<dbReference type="FunFam" id="1.20.120.1810:FF:000003">
    <property type="entry name" value="RNA polymerase sigma factor"/>
    <property type="match status" value="1"/>
</dbReference>
<dbReference type="InterPro" id="IPR007627">
    <property type="entry name" value="RNA_pol_sigma70_r2"/>
</dbReference>
<feature type="domain" description="HTH cro/C1-type" evidence="8">
    <location>
        <begin position="207"/>
        <end position="227"/>
    </location>
</feature>
<comment type="similarity">
    <text evidence="1 7">Belongs to the sigma-70 factor family.</text>
</comment>
<keyword evidence="4 7" id="KW-0731">Sigma factor</keyword>
<gene>
    <name evidence="9" type="ORF">SAMN02745133_02612</name>
</gene>
<dbReference type="NCBIfam" id="TIGR02937">
    <property type="entry name" value="sigma70-ECF"/>
    <property type="match status" value="1"/>
</dbReference>
<dbReference type="RefSeq" id="WP_073239821.1">
    <property type="nucleotide sequence ID" value="NZ_FQUY01000023.1"/>
</dbReference>
<organism evidence="9 10">
    <name type="scientific">Desulforamulus putei DSM 12395</name>
    <dbReference type="NCBI Taxonomy" id="1121429"/>
    <lineage>
        <taxon>Bacteria</taxon>
        <taxon>Bacillati</taxon>
        <taxon>Bacillota</taxon>
        <taxon>Clostridia</taxon>
        <taxon>Eubacteriales</taxon>
        <taxon>Peptococcaceae</taxon>
        <taxon>Desulforamulus</taxon>
    </lineage>
</organism>
<evidence type="ECO:0000313" key="10">
    <source>
        <dbReference type="Proteomes" id="UP000184148"/>
    </source>
</evidence>
<dbReference type="Gene3D" id="1.20.120.1810">
    <property type="match status" value="1"/>
</dbReference>
<dbReference type="NCBIfam" id="NF004471">
    <property type="entry name" value="PRK05803.1"/>
    <property type="match status" value="1"/>
</dbReference>
<keyword evidence="2" id="KW-0749">Sporulation</keyword>
<dbReference type="GO" id="GO:0003677">
    <property type="term" value="F:DNA binding"/>
    <property type="evidence" value="ECO:0007669"/>
    <property type="project" value="UniProtKB-KW"/>
</dbReference>
<dbReference type="InterPro" id="IPR013325">
    <property type="entry name" value="RNA_pol_sigma_r2"/>
</dbReference>
<sequence>MKNAWHFKILIRLYVARVIHWLGYRQEVHYVGSSEALPPPLSNDEENDLIERLGSGDVKVKNILIERNLRLVVYIARKFENTGVGIEDLVSIGTIGLIKAVNTFDPHKKIKLATYASRCIENEILMHLRRNNKTRSEVSFDEPLNIDWDGNELLLSDVLGTETDIIYKNLEEEVDKKLLHQALLKLSGRERRIMELRFGLNNGSEKTQKEVADMLGISQSYISRLEKRIIKRLKKEIHRLE</sequence>
<dbReference type="PANTHER" id="PTHR30376">
    <property type="entry name" value="SIGMA FACTOR RPOH HEAT SHOCK RELATED"/>
    <property type="match status" value="1"/>
</dbReference>
<evidence type="ECO:0000256" key="1">
    <source>
        <dbReference type="ARBA" id="ARBA00007788"/>
    </source>
</evidence>
<keyword evidence="5 7" id="KW-0238">DNA-binding</keyword>
<dbReference type="GO" id="GO:0016987">
    <property type="term" value="F:sigma factor activity"/>
    <property type="evidence" value="ECO:0007669"/>
    <property type="project" value="UniProtKB-KW"/>
</dbReference>
<dbReference type="SUPFAM" id="SSF88659">
    <property type="entry name" value="Sigma3 and sigma4 domains of RNA polymerase sigma factors"/>
    <property type="match status" value="1"/>
</dbReference>
<evidence type="ECO:0000256" key="6">
    <source>
        <dbReference type="ARBA" id="ARBA00023163"/>
    </source>
</evidence>
<dbReference type="InterPro" id="IPR013324">
    <property type="entry name" value="RNA_pol_sigma_r3/r4-like"/>
</dbReference>
<proteinExistence type="inferred from homology"/>
<dbReference type="InterPro" id="IPR007630">
    <property type="entry name" value="RNA_pol_sigma70_r4"/>
</dbReference>
<dbReference type="EMBL" id="FQUY01000023">
    <property type="protein sequence ID" value="SHF42650.1"/>
    <property type="molecule type" value="Genomic_DNA"/>
</dbReference>
<evidence type="ECO:0000256" key="4">
    <source>
        <dbReference type="ARBA" id="ARBA00023082"/>
    </source>
</evidence>
<dbReference type="PIRSF" id="PIRSF000770">
    <property type="entry name" value="RNA_pol_sigma-SigE/K"/>
    <property type="match status" value="1"/>
</dbReference>
<dbReference type="InterPro" id="IPR036388">
    <property type="entry name" value="WH-like_DNA-bd_sf"/>
</dbReference>
<dbReference type="NCBIfam" id="TIGR02835">
    <property type="entry name" value="spore_sigmaE"/>
    <property type="match status" value="1"/>
</dbReference>
<dbReference type="GO" id="GO:0030435">
    <property type="term" value="P:sporulation resulting in formation of a cellular spore"/>
    <property type="evidence" value="ECO:0007669"/>
    <property type="project" value="UniProtKB-KW"/>
</dbReference>
<dbReference type="SUPFAM" id="SSF88946">
    <property type="entry name" value="Sigma2 domain of RNA polymerase sigma factors"/>
    <property type="match status" value="1"/>
</dbReference>
<evidence type="ECO:0000256" key="5">
    <source>
        <dbReference type="ARBA" id="ARBA00023125"/>
    </source>
</evidence>
<keyword evidence="10" id="KW-1185">Reference proteome</keyword>
<dbReference type="PANTHER" id="PTHR30376:SF3">
    <property type="entry name" value="RNA POLYMERASE SIGMA FACTOR RPOH"/>
    <property type="match status" value="1"/>
</dbReference>
<dbReference type="CDD" id="cd06171">
    <property type="entry name" value="Sigma70_r4"/>
    <property type="match status" value="1"/>
</dbReference>